<dbReference type="AlphaFoldDB" id="A0AAD9KMV4"/>
<organism evidence="3 4">
    <name type="scientific">Ridgeia piscesae</name>
    <name type="common">Tubeworm</name>
    <dbReference type="NCBI Taxonomy" id="27915"/>
    <lineage>
        <taxon>Eukaryota</taxon>
        <taxon>Metazoa</taxon>
        <taxon>Spiralia</taxon>
        <taxon>Lophotrochozoa</taxon>
        <taxon>Annelida</taxon>
        <taxon>Polychaeta</taxon>
        <taxon>Sedentaria</taxon>
        <taxon>Canalipalpata</taxon>
        <taxon>Sabellida</taxon>
        <taxon>Siboglinidae</taxon>
        <taxon>Ridgeia</taxon>
    </lineage>
</organism>
<evidence type="ECO:0000313" key="3">
    <source>
        <dbReference type="EMBL" id="KAK2173338.1"/>
    </source>
</evidence>
<name>A0AAD9KMV4_RIDPI</name>
<sequence length="197" mass="21514">MACCRKNATPVFLLLLVVFIFHFDLTHPAAVINEFAGSGRPVVLPTAGAPNAHPPKDEASSSGAGDGDGDVSVAEDDSGARPEKAPCVNCEHQRSMDALRKTHGENELVQIRLEVIKEQILAKLRMTSPPSVHFPRTKLPLPLLYPQGEFMQNDHPSHSDPAEHDSGRFYGEPKQLIVFGKQGEYMSPLQAPLLVFI</sequence>
<gene>
    <name evidence="3" type="ORF">NP493_883g00005</name>
</gene>
<evidence type="ECO:0000256" key="2">
    <source>
        <dbReference type="SAM" id="SignalP"/>
    </source>
</evidence>
<protein>
    <submittedName>
        <fullName evidence="3">Uncharacterized protein</fullName>
    </submittedName>
</protein>
<feature type="compositionally biased region" description="Acidic residues" evidence="1">
    <location>
        <begin position="67"/>
        <end position="77"/>
    </location>
</feature>
<feature type="signal peptide" evidence="2">
    <location>
        <begin position="1"/>
        <end position="28"/>
    </location>
</feature>
<feature type="chain" id="PRO_5042167081" evidence="2">
    <location>
        <begin position="29"/>
        <end position="197"/>
    </location>
</feature>
<proteinExistence type="predicted"/>
<keyword evidence="2" id="KW-0732">Signal</keyword>
<evidence type="ECO:0000313" key="4">
    <source>
        <dbReference type="Proteomes" id="UP001209878"/>
    </source>
</evidence>
<keyword evidence="4" id="KW-1185">Reference proteome</keyword>
<feature type="region of interest" description="Disordered" evidence="1">
    <location>
        <begin position="46"/>
        <end position="86"/>
    </location>
</feature>
<accession>A0AAD9KMV4</accession>
<comment type="caution">
    <text evidence="3">The sequence shown here is derived from an EMBL/GenBank/DDBJ whole genome shotgun (WGS) entry which is preliminary data.</text>
</comment>
<reference evidence="3" key="1">
    <citation type="journal article" date="2023" name="Mol. Biol. Evol.">
        <title>Third-Generation Sequencing Reveals the Adaptive Role of the Epigenome in Three Deep-Sea Polychaetes.</title>
        <authorList>
            <person name="Perez M."/>
            <person name="Aroh O."/>
            <person name="Sun Y."/>
            <person name="Lan Y."/>
            <person name="Juniper S.K."/>
            <person name="Young C.R."/>
            <person name="Angers B."/>
            <person name="Qian P.Y."/>
        </authorList>
    </citation>
    <scope>NUCLEOTIDE SEQUENCE</scope>
    <source>
        <strain evidence="3">R07B-5</strain>
    </source>
</reference>
<dbReference type="Gene3D" id="2.60.120.970">
    <property type="match status" value="1"/>
</dbReference>
<dbReference type="Proteomes" id="UP001209878">
    <property type="component" value="Unassembled WGS sequence"/>
</dbReference>
<dbReference type="EMBL" id="JAODUO010000883">
    <property type="protein sequence ID" value="KAK2173338.1"/>
    <property type="molecule type" value="Genomic_DNA"/>
</dbReference>
<evidence type="ECO:0000256" key="1">
    <source>
        <dbReference type="SAM" id="MobiDB-lite"/>
    </source>
</evidence>